<keyword evidence="3 4" id="KW-0443">Lipid metabolism</keyword>
<reference evidence="7" key="1">
    <citation type="submission" date="2023-01" db="EMBL/GenBank/DDBJ databases">
        <title>The genome sequence of Kordiimonadaceae bacterium 6D33.</title>
        <authorList>
            <person name="Liu Y."/>
        </authorList>
    </citation>
    <scope>NUCLEOTIDE SEQUENCE</scope>
    <source>
        <strain evidence="7">6D33</strain>
    </source>
</reference>
<protein>
    <submittedName>
        <fullName evidence="7">Patatin-like phospholipase family protein</fullName>
    </submittedName>
</protein>
<feature type="short sequence motif" description="DGA/G" evidence="4">
    <location>
        <begin position="191"/>
        <end position="193"/>
    </location>
</feature>
<dbReference type="PANTHER" id="PTHR14226:SF76">
    <property type="entry name" value="NTE FAMILY PROTEIN RSSA"/>
    <property type="match status" value="1"/>
</dbReference>
<evidence type="ECO:0000256" key="3">
    <source>
        <dbReference type="ARBA" id="ARBA00023098"/>
    </source>
</evidence>
<evidence type="ECO:0000256" key="2">
    <source>
        <dbReference type="ARBA" id="ARBA00022963"/>
    </source>
</evidence>
<evidence type="ECO:0000256" key="5">
    <source>
        <dbReference type="SAM" id="MobiDB-lite"/>
    </source>
</evidence>
<name>A0AAF0BLK1_9PROT</name>
<feature type="domain" description="PNPLA" evidence="6">
    <location>
        <begin position="44"/>
        <end position="204"/>
    </location>
</feature>
<dbReference type="InterPro" id="IPR016035">
    <property type="entry name" value="Acyl_Trfase/lysoPLipase"/>
</dbReference>
<evidence type="ECO:0000256" key="1">
    <source>
        <dbReference type="ARBA" id="ARBA00022801"/>
    </source>
</evidence>
<dbReference type="Gene3D" id="3.40.1090.10">
    <property type="entry name" value="Cytosolic phospholipase A2 catalytic domain"/>
    <property type="match status" value="1"/>
</dbReference>
<comment type="caution">
    <text evidence="4">Lacks conserved residue(s) required for the propagation of feature annotation.</text>
</comment>
<evidence type="ECO:0000313" key="7">
    <source>
        <dbReference type="EMBL" id="WCL53535.1"/>
    </source>
</evidence>
<dbReference type="SUPFAM" id="SSF52151">
    <property type="entry name" value="FabD/lysophospholipase-like"/>
    <property type="match status" value="1"/>
</dbReference>
<dbReference type="Proteomes" id="UP001217500">
    <property type="component" value="Chromosome"/>
</dbReference>
<feature type="active site" description="Nucleophile" evidence="4">
    <location>
        <position position="77"/>
    </location>
</feature>
<evidence type="ECO:0000259" key="6">
    <source>
        <dbReference type="PROSITE" id="PS51635"/>
    </source>
</evidence>
<dbReference type="PANTHER" id="PTHR14226">
    <property type="entry name" value="NEUROPATHY TARGET ESTERASE/SWISS CHEESE D.MELANOGASTER"/>
    <property type="match status" value="1"/>
</dbReference>
<dbReference type="KEGG" id="gso:PH603_13430"/>
<feature type="active site" description="Proton acceptor" evidence="4">
    <location>
        <position position="191"/>
    </location>
</feature>
<evidence type="ECO:0000256" key="4">
    <source>
        <dbReference type="PROSITE-ProRule" id="PRU01161"/>
    </source>
</evidence>
<sequence>MTPIAERLNKVVTKLGRKARSEDTPMEPTAPKPTPEPRRAKVGLALGAGVARGWAHIGIARRLAEEGIEVHHIAGTSIGAVVGGAIAADGLDSLEDWARSLKSQNFFRFLDLKIGRGGLFGGTRLNKLMVENFGDLDFSALKLPFTAVACELKSGQEMWLTEGRISDSIQASFALPGVFEPVKINGRWLVDGALVNPCPVSVCRAAGCDMVIAVNLAEDLYGRRRATSAGALEVRDAEGDDGDFGVFADIMASPSVVGRKLGSDVFQKLFSRKDDAPSLFTNMVASLNVMQNRLSRSRLAGDPPEVTIAPLVGHVGLLEFHRADELIEEGVRAFDAQLAHIRDVHAIINHRLNA</sequence>
<dbReference type="AlphaFoldDB" id="A0AAF0BLK1"/>
<dbReference type="Pfam" id="PF01734">
    <property type="entry name" value="Patatin"/>
    <property type="match status" value="1"/>
</dbReference>
<accession>A0AAF0BLK1</accession>
<dbReference type="RefSeq" id="WP_289503047.1">
    <property type="nucleotide sequence ID" value="NZ_CP116805.1"/>
</dbReference>
<dbReference type="InterPro" id="IPR050301">
    <property type="entry name" value="NTE"/>
</dbReference>
<dbReference type="GO" id="GO:0016042">
    <property type="term" value="P:lipid catabolic process"/>
    <property type="evidence" value="ECO:0007669"/>
    <property type="project" value="UniProtKB-UniRule"/>
</dbReference>
<feature type="short sequence motif" description="GXSXG" evidence="4">
    <location>
        <begin position="75"/>
        <end position="79"/>
    </location>
</feature>
<dbReference type="InterPro" id="IPR002641">
    <property type="entry name" value="PNPLA_dom"/>
</dbReference>
<organism evidence="7 8">
    <name type="scientific">Gimibacter soli</name>
    <dbReference type="NCBI Taxonomy" id="3024400"/>
    <lineage>
        <taxon>Bacteria</taxon>
        <taxon>Pseudomonadati</taxon>
        <taxon>Pseudomonadota</taxon>
        <taxon>Alphaproteobacteria</taxon>
        <taxon>Kordiimonadales</taxon>
        <taxon>Temperatibacteraceae</taxon>
        <taxon>Gimibacter</taxon>
    </lineage>
</organism>
<keyword evidence="8" id="KW-1185">Reference proteome</keyword>
<evidence type="ECO:0000313" key="8">
    <source>
        <dbReference type="Proteomes" id="UP001217500"/>
    </source>
</evidence>
<dbReference type="EMBL" id="CP116805">
    <property type="protein sequence ID" value="WCL53535.1"/>
    <property type="molecule type" value="Genomic_DNA"/>
</dbReference>
<dbReference type="PROSITE" id="PS51635">
    <property type="entry name" value="PNPLA"/>
    <property type="match status" value="1"/>
</dbReference>
<proteinExistence type="predicted"/>
<keyword evidence="1 4" id="KW-0378">Hydrolase</keyword>
<gene>
    <name evidence="7" type="ORF">PH603_13430</name>
</gene>
<dbReference type="GO" id="GO:0016787">
    <property type="term" value="F:hydrolase activity"/>
    <property type="evidence" value="ECO:0007669"/>
    <property type="project" value="UniProtKB-UniRule"/>
</dbReference>
<keyword evidence="2 4" id="KW-0442">Lipid degradation</keyword>
<feature type="region of interest" description="Disordered" evidence="5">
    <location>
        <begin position="15"/>
        <end position="39"/>
    </location>
</feature>